<accession>A0A1B0DMM5</accession>
<proteinExistence type="predicted"/>
<dbReference type="EnsemblMetazoa" id="PPAI009617-RA">
    <property type="protein sequence ID" value="PPAI009617-PA"/>
    <property type="gene ID" value="PPAI009617"/>
</dbReference>
<dbReference type="VEuPathDB" id="VectorBase:PPAI009617"/>
<dbReference type="EMBL" id="AJVK01076723">
    <property type="status" value="NOT_ANNOTATED_CDS"/>
    <property type="molecule type" value="Genomic_DNA"/>
</dbReference>
<evidence type="ECO:0000313" key="2">
    <source>
        <dbReference type="EnsemblMetazoa" id="PPAI009617-PA"/>
    </source>
</evidence>
<reference evidence="2" key="1">
    <citation type="submission" date="2022-08" db="UniProtKB">
        <authorList>
            <consortium name="EnsemblMetazoa"/>
        </authorList>
    </citation>
    <scope>IDENTIFICATION</scope>
    <source>
        <strain evidence="2">Israel</strain>
    </source>
</reference>
<feature type="compositionally biased region" description="Polar residues" evidence="1">
    <location>
        <begin position="46"/>
        <end position="55"/>
    </location>
</feature>
<evidence type="ECO:0000313" key="3">
    <source>
        <dbReference type="Proteomes" id="UP000092462"/>
    </source>
</evidence>
<feature type="compositionally biased region" description="Polar residues" evidence="1">
    <location>
        <begin position="264"/>
        <end position="274"/>
    </location>
</feature>
<protein>
    <submittedName>
        <fullName evidence="2">Uncharacterized protein</fullName>
    </submittedName>
</protein>
<keyword evidence="3" id="KW-1185">Reference proteome</keyword>
<dbReference type="AlphaFoldDB" id="A0A1B0DMM5"/>
<feature type="region of interest" description="Disordered" evidence="1">
    <location>
        <begin position="39"/>
        <end position="69"/>
    </location>
</feature>
<feature type="region of interest" description="Disordered" evidence="1">
    <location>
        <begin position="215"/>
        <end position="274"/>
    </location>
</feature>
<dbReference type="VEuPathDB" id="VectorBase:PPAPM1_004303"/>
<feature type="compositionally biased region" description="Basic and acidic residues" evidence="1">
    <location>
        <begin position="244"/>
        <end position="258"/>
    </location>
</feature>
<dbReference type="Proteomes" id="UP000092462">
    <property type="component" value="Unassembled WGS sequence"/>
</dbReference>
<organism evidence="2 3">
    <name type="scientific">Phlebotomus papatasi</name>
    <name type="common">Sandfly</name>
    <dbReference type="NCBI Taxonomy" id="29031"/>
    <lineage>
        <taxon>Eukaryota</taxon>
        <taxon>Metazoa</taxon>
        <taxon>Ecdysozoa</taxon>
        <taxon>Arthropoda</taxon>
        <taxon>Hexapoda</taxon>
        <taxon>Insecta</taxon>
        <taxon>Pterygota</taxon>
        <taxon>Neoptera</taxon>
        <taxon>Endopterygota</taxon>
        <taxon>Diptera</taxon>
        <taxon>Nematocera</taxon>
        <taxon>Psychodoidea</taxon>
        <taxon>Psychodidae</taxon>
        <taxon>Phlebotomus</taxon>
        <taxon>Phlebotomus</taxon>
    </lineage>
</organism>
<name>A0A1B0DMM5_PHLPP</name>
<sequence>MNNDPRGENVKVVCSINPNILKELGLDAQIKSALEKATKQKALPQISASSKNATSIKLEPPERESFSSNKKIQVIKQETVDPNLATEILQRLPRSEAIKYTRIIEARQKVLQEQDVVFLDDVVVQGIENEPESFTGKGQEVVEELEVYEDGNTEANIVEEYIIEDTEEAAEESQECPDIIDLQESEEIVEDSGEVFEEILELPEQEIQEVVVESTVSAEDPDKSLVSESEESFIGFSGTENPEVPEHPENELQKDPALKDTGNIEASLSLSPVK</sequence>
<evidence type="ECO:0000256" key="1">
    <source>
        <dbReference type="SAM" id="MobiDB-lite"/>
    </source>
</evidence>